<dbReference type="Proteomes" id="UP000603352">
    <property type="component" value="Unassembled WGS sequence"/>
</dbReference>
<dbReference type="InterPro" id="IPR004304">
    <property type="entry name" value="FmdA_AmdA"/>
</dbReference>
<evidence type="ECO:0000313" key="1">
    <source>
        <dbReference type="EMBL" id="GGB54783.1"/>
    </source>
</evidence>
<evidence type="ECO:0000313" key="2">
    <source>
        <dbReference type="Proteomes" id="UP000603352"/>
    </source>
</evidence>
<dbReference type="SUPFAM" id="SSF141130">
    <property type="entry name" value="Acetamidase/Formamidase-like"/>
    <property type="match status" value="1"/>
</dbReference>
<name>A0ABQ1IXJ7_9PROT</name>
<keyword evidence="2" id="KW-1185">Reference proteome</keyword>
<comment type="caution">
    <text evidence="1">The sequence shown here is derived from an EMBL/GenBank/DDBJ whole genome shotgun (WGS) entry which is preliminary data.</text>
</comment>
<reference evidence="2" key="1">
    <citation type="journal article" date="2019" name="Int. J. Syst. Evol. Microbiol.">
        <title>The Global Catalogue of Microorganisms (GCM) 10K type strain sequencing project: providing services to taxonomists for standard genome sequencing and annotation.</title>
        <authorList>
            <consortium name="The Broad Institute Genomics Platform"/>
            <consortium name="The Broad Institute Genome Sequencing Center for Infectious Disease"/>
            <person name="Wu L."/>
            <person name="Ma J."/>
        </authorList>
    </citation>
    <scope>NUCLEOTIDE SEQUENCE [LARGE SCALE GENOMIC DNA]</scope>
    <source>
        <strain evidence="2">CGMCC 1.10188</strain>
    </source>
</reference>
<dbReference type="PANTHER" id="PTHR31891">
    <property type="entry name" value="FORMAMIDASE C869.04-RELATED"/>
    <property type="match status" value="1"/>
</dbReference>
<dbReference type="Gene3D" id="2.60.120.580">
    <property type="entry name" value="Acetamidase/Formamidase-like domains"/>
    <property type="match status" value="1"/>
</dbReference>
<dbReference type="RefSeq" id="WP_188581139.1">
    <property type="nucleotide sequence ID" value="NZ_BMDZ01000059.1"/>
</dbReference>
<dbReference type="Pfam" id="PF03069">
    <property type="entry name" value="FmdA_AmdA"/>
    <property type="match status" value="1"/>
</dbReference>
<organism evidence="1 2">
    <name type="scientific">Tistrella bauzanensis</name>
    <dbReference type="NCBI Taxonomy" id="657419"/>
    <lineage>
        <taxon>Bacteria</taxon>
        <taxon>Pseudomonadati</taxon>
        <taxon>Pseudomonadota</taxon>
        <taxon>Alphaproteobacteria</taxon>
        <taxon>Geminicoccales</taxon>
        <taxon>Geminicoccaceae</taxon>
        <taxon>Tistrella</taxon>
    </lineage>
</organism>
<dbReference type="EMBL" id="BMDZ01000059">
    <property type="protein sequence ID" value="GGB54783.1"/>
    <property type="molecule type" value="Genomic_DNA"/>
</dbReference>
<protein>
    <submittedName>
        <fullName evidence="1">Formamidase</fullName>
    </submittedName>
</protein>
<sequence>MTRHTLHVDRTIRLADAAHEGHNRWHPDIKPMACVRDGDEAEIHTRDSFDCQICRSMTGADLAGVSIGRAHPLTGPVFVEGAMPGDLLAVDILDVRSHNEGFTVIAPGFGFLRDRFTAPHLVHWEMADGYATSPQMPGVRIEGNPFFGVMGLAPSKALLATILEREQRLHDKGGAVFLPDPDGAVPAFDDALRTIPPREMGGNLDIKQLTKGTTVYLPVYAEGGLFSVGDAHFAQGDGESCGSAIETSAILHARFRVLKGEAARRGQKDVSFGNEYAPRPPLDPSTRFYATTGTCIRADGENLSEDLTLATRNALLNMVDHICDRYGFTPENAICLVSVAVNLRISQIVDVPNVTVSAFLPLDIFD</sequence>
<dbReference type="Gene3D" id="3.10.28.20">
    <property type="entry name" value="Acetamidase/Formamidase-like domains"/>
    <property type="match status" value="1"/>
</dbReference>
<gene>
    <name evidence="1" type="ORF">GCM10011505_39740</name>
</gene>
<dbReference type="PANTHER" id="PTHR31891:SF1">
    <property type="entry name" value="FORMAMIDASE C869.04-RELATED"/>
    <property type="match status" value="1"/>
</dbReference>
<proteinExistence type="predicted"/>
<accession>A0ABQ1IXJ7</accession>